<sequence length="103" mass="10630">MSLDDIIPSITRRKVIAASAASIGSLVGASGAAQSQGVSLSTKDGQSGRHPKDSGYETTFLDTVYFGDASSEGIASPPQRPRSSKGPSRPRPVPSREKGANSK</sequence>
<dbReference type="EMBL" id="JBHTAX010000005">
    <property type="protein sequence ID" value="MFC7192818.1"/>
    <property type="molecule type" value="Genomic_DNA"/>
</dbReference>
<dbReference type="Proteomes" id="UP001596417">
    <property type="component" value="Unassembled WGS sequence"/>
</dbReference>
<reference evidence="2 3" key="1">
    <citation type="journal article" date="2019" name="Int. J. Syst. Evol. Microbiol.">
        <title>The Global Catalogue of Microorganisms (GCM) 10K type strain sequencing project: providing services to taxonomists for standard genome sequencing and annotation.</title>
        <authorList>
            <consortium name="The Broad Institute Genomics Platform"/>
            <consortium name="The Broad Institute Genome Sequencing Center for Infectious Disease"/>
            <person name="Wu L."/>
            <person name="Ma J."/>
        </authorList>
    </citation>
    <scope>NUCLEOTIDE SEQUENCE [LARGE SCALE GENOMIC DNA]</scope>
    <source>
        <strain evidence="2 3">RDMS1</strain>
    </source>
</reference>
<evidence type="ECO:0000313" key="2">
    <source>
        <dbReference type="EMBL" id="MFC7192818.1"/>
    </source>
</evidence>
<feature type="compositionally biased region" description="Basic and acidic residues" evidence="1">
    <location>
        <begin position="94"/>
        <end position="103"/>
    </location>
</feature>
<keyword evidence="3" id="KW-1185">Reference proteome</keyword>
<feature type="compositionally biased region" description="Basic and acidic residues" evidence="1">
    <location>
        <begin position="46"/>
        <end position="55"/>
    </location>
</feature>
<organism evidence="2 3">
    <name type="scientific">Halocatena marina</name>
    <dbReference type="NCBI Taxonomy" id="2934937"/>
    <lineage>
        <taxon>Archaea</taxon>
        <taxon>Methanobacteriati</taxon>
        <taxon>Methanobacteriota</taxon>
        <taxon>Stenosarchaea group</taxon>
        <taxon>Halobacteria</taxon>
        <taxon>Halobacteriales</taxon>
        <taxon>Natronomonadaceae</taxon>
        <taxon>Halocatena</taxon>
    </lineage>
</organism>
<feature type="compositionally biased region" description="Polar residues" evidence="1">
    <location>
        <begin position="32"/>
        <end position="45"/>
    </location>
</feature>
<evidence type="ECO:0000313" key="3">
    <source>
        <dbReference type="Proteomes" id="UP001596417"/>
    </source>
</evidence>
<feature type="region of interest" description="Disordered" evidence="1">
    <location>
        <begin position="29"/>
        <end position="103"/>
    </location>
</feature>
<proteinExistence type="predicted"/>
<dbReference type="AlphaFoldDB" id="A0ABD5YY47"/>
<protein>
    <submittedName>
        <fullName evidence="2">Uncharacterized protein</fullName>
    </submittedName>
</protein>
<gene>
    <name evidence="2" type="ORF">ACFQL7_25405</name>
</gene>
<comment type="caution">
    <text evidence="2">The sequence shown here is derived from an EMBL/GenBank/DDBJ whole genome shotgun (WGS) entry which is preliminary data.</text>
</comment>
<accession>A0ABD5YY47</accession>
<name>A0ABD5YY47_9EURY</name>
<evidence type="ECO:0000256" key="1">
    <source>
        <dbReference type="SAM" id="MobiDB-lite"/>
    </source>
</evidence>
<dbReference type="RefSeq" id="WP_390206845.1">
    <property type="nucleotide sequence ID" value="NZ_JBHTAX010000005.1"/>
</dbReference>